<feature type="non-terminal residue" evidence="1">
    <location>
        <position position="1"/>
    </location>
</feature>
<dbReference type="Proteomes" id="UP001529510">
    <property type="component" value="Unassembled WGS sequence"/>
</dbReference>
<proteinExistence type="predicted"/>
<accession>A0ABD0QPT6</accession>
<dbReference type="AlphaFoldDB" id="A0ABD0QPT6"/>
<sequence>ILLPRTEVKEVNQTLLELANFSTVVINVTAPNISLVFKLHPSEETPLQLLLGFQDYPNDTNYEARI</sequence>
<comment type="caution">
    <text evidence="1">The sequence shown here is derived from an EMBL/GenBank/DDBJ whole genome shotgun (WGS) entry which is preliminary data.</text>
</comment>
<name>A0ABD0QPT6_CIRMR</name>
<evidence type="ECO:0000313" key="1">
    <source>
        <dbReference type="EMBL" id="KAL0187910.1"/>
    </source>
</evidence>
<organism evidence="1 2">
    <name type="scientific">Cirrhinus mrigala</name>
    <name type="common">Mrigala</name>
    <dbReference type="NCBI Taxonomy" id="683832"/>
    <lineage>
        <taxon>Eukaryota</taxon>
        <taxon>Metazoa</taxon>
        <taxon>Chordata</taxon>
        <taxon>Craniata</taxon>
        <taxon>Vertebrata</taxon>
        <taxon>Euteleostomi</taxon>
        <taxon>Actinopterygii</taxon>
        <taxon>Neopterygii</taxon>
        <taxon>Teleostei</taxon>
        <taxon>Ostariophysi</taxon>
        <taxon>Cypriniformes</taxon>
        <taxon>Cyprinidae</taxon>
        <taxon>Labeoninae</taxon>
        <taxon>Labeonini</taxon>
        <taxon>Cirrhinus</taxon>
    </lineage>
</organism>
<protein>
    <submittedName>
        <fullName evidence="1">Uncharacterized protein</fullName>
    </submittedName>
</protein>
<evidence type="ECO:0000313" key="2">
    <source>
        <dbReference type="Proteomes" id="UP001529510"/>
    </source>
</evidence>
<dbReference type="EMBL" id="JAMKFB020000007">
    <property type="protein sequence ID" value="KAL0187910.1"/>
    <property type="molecule type" value="Genomic_DNA"/>
</dbReference>
<gene>
    <name evidence="1" type="ORF">M9458_015009</name>
</gene>
<feature type="non-terminal residue" evidence="1">
    <location>
        <position position="66"/>
    </location>
</feature>
<keyword evidence="2" id="KW-1185">Reference proteome</keyword>
<reference evidence="1 2" key="1">
    <citation type="submission" date="2024-05" db="EMBL/GenBank/DDBJ databases">
        <title>Genome sequencing and assembly of Indian major carp, Cirrhinus mrigala (Hamilton, 1822).</title>
        <authorList>
            <person name="Mohindra V."/>
            <person name="Chowdhury L.M."/>
            <person name="Lal K."/>
            <person name="Jena J.K."/>
        </authorList>
    </citation>
    <scope>NUCLEOTIDE SEQUENCE [LARGE SCALE GENOMIC DNA]</scope>
    <source>
        <strain evidence="1">CM1030</strain>
        <tissue evidence="1">Blood</tissue>
    </source>
</reference>